<keyword evidence="1" id="KW-0812">Transmembrane</keyword>
<dbReference type="Proteomes" id="UP000289856">
    <property type="component" value="Chromosome"/>
</dbReference>
<keyword evidence="1" id="KW-1133">Transmembrane helix</keyword>
<accession>A0A3T1CZY0</accession>
<feature type="transmembrane region" description="Helical" evidence="1">
    <location>
        <begin position="20"/>
        <end position="39"/>
    </location>
</feature>
<dbReference type="InterPro" id="IPR036938">
    <property type="entry name" value="PAP2/HPO_sf"/>
</dbReference>
<dbReference type="KEGG" id="cohn:KCTCHS21_07950"/>
<evidence type="ECO:0000313" key="4">
    <source>
        <dbReference type="Proteomes" id="UP000289856"/>
    </source>
</evidence>
<feature type="transmembrane region" description="Helical" evidence="1">
    <location>
        <begin position="93"/>
        <end position="114"/>
    </location>
</feature>
<dbReference type="Pfam" id="PF01569">
    <property type="entry name" value="PAP2"/>
    <property type="match status" value="1"/>
</dbReference>
<feature type="domain" description="Phosphatidic acid phosphatase type 2/haloperoxidase" evidence="2">
    <location>
        <begin position="93"/>
        <end position="200"/>
    </location>
</feature>
<dbReference type="GO" id="GO:0016020">
    <property type="term" value="C:membrane"/>
    <property type="evidence" value="ECO:0007669"/>
    <property type="project" value="UniProtKB-SubCell"/>
</dbReference>
<feature type="transmembrane region" description="Helical" evidence="1">
    <location>
        <begin position="166"/>
        <end position="184"/>
    </location>
</feature>
<keyword evidence="1" id="KW-0472">Membrane</keyword>
<sequence length="229" mass="25933">MNMNLNLKISSGKQRRSVQYKPLLWLLVIPLLNIVYELLNHSGDNVHSLVTSLDVSTPFIPVFIIPYVLWYPFLLGVLVLILRKNVQKYYQTVLALCMGLILCDLIYICFQTMVPRPEVAPNGFLHQLVSLVYASDKPFNCFPSIHVLTSTLMIAGSSIIRWKIRIPIVVVAWSIIASTLFIKQHVIADVIAGMLAAKLVFELSGRLLPFLQNRMATRNAKGGRYENHK</sequence>
<evidence type="ECO:0000313" key="3">
    <source>
        <dbReference type="EMBL" id="BBI31396.1"/>
    </source>
</evidence>
<name>A0A3T1CZY0_9BACL</name>
<protein>
    <submittedName>
        <fullName evidence="3">Inositol phosphorylceramide synthase</fullName>
    </submittedName>
</protein>
<reference evidence="3 4" key="1">
    <citation type="submission" date="2019-01" db="EMBL/GenBank/DDBJ databases">
        <title>Complete genome sequence of Cohnella hallensis HS21 isolated from Korean fir (Abies koreana) rhizospheric soil.</title>
        <authorList>
            <person name="Jiang L."/>
            <person name="Kang S.W."/>
            <person name="Kim S."/>
            <person name="Jung J."/>
            <person name="Kim C.Y."/>
            <person name="Kim D.H."/>
            <person name="Kim S.W."/>
            <person name="Lee J."/>
        </authorList>
    </citation>
    <scope>NUCLEOTIDE SEQUENCE [LARGE SCALE GENOMIC DNA]</scope>
    <source>
        <strain evidence="3 4">HS21</strain>
    </source>
</reference>
<dbReference type="InterPro" id="IPR000326">
    <property type="entry name" value="PAP2/HPO"/>
</dbReference>
<gene>
    <name evidence="3" type="ORF">KCTCHS21_07950</name>
</gene>
<feature type="transmembrane region" description="Helical" evidence="1">
    <location>
        <begin position="59"/>
        <end position="81"/>
    </location>
</feature>
<dbReference type="SUPFAM" id="SSF48317">
    <property type="entry name" value="Acid phosphatase/Vanadium-dependent haloperoxidase"/>
    <property type="match status" value="1"/>
</dbReference>
<keyword evidence="4" id="KW-1185">Reference proteome</keyword>
<evidence type="ECO:0000256" key="1">
    <source>
        <dbReference type="SAM" id="Phobius"/>
    </source>
</evidence>
<evidence type="ECO:0000259" key="2">
    <source>
        <dbReference type="Pfam" id="PF01569"/>
    </source>
</evidence>
<dbReference type="AlphaFoldDB" id="A0A3T1CZY0"/>
<feature type="transmembrane region" description="Helical" evidence="1">
    <location>
        <begin position="142"/>
        <end position="159"/>
    </location>
</feature>
<proteinExistence type="predicted"/>
<dbReference type="EMBL" id="AP019400">
    <property type="protein sequence ID" value="BBI31396.1"/>
    <property type="molecule type" value="Genomic_DNA"/>
</dbReference>
<organism evidence="3 4">
    <name type="scientific">Cohnella abietis</name>
    <dbReference type="NCBI Taxonomy" id="2507935"/>
    <lineage>
        <taxon>Bacteria</taxon>
        <taxon>Bacillati</taxon>
        <taxon>Bacillota</taxon>
        <taxon>Bacilli</taxon>
        <taxon>Bacillales</taxon>
        <taxon>Paenibacillaceae</taxon>
        <taxon>Cohnella</taxon>
    </lineage>
</organism>